<evidence type="ECO:0000256" key="8">
    <source>
        <dbReference type="ARBA" id="ARBA00023163"/>
    </source>
</evidence>
<keyword evidence="8" id="KW-0804">Transcription</keyword>
<feature type="compositionally biased region" description="Acidic residues" evidence="10">
    <location>
        <begin position="10"/>
        <end position="22"/>
    </location>
</feature>
<evidence type="ECO:0000256" key="3">
    <source>
        <dbReference type="ARBA" id="ARBA00022490"/>
    </source>
</evidence>
<protein>
    <submittedName>
        <fullName evidence="12">Cell division cycle-associated 7-like protein</fullName>
    </submittedName>
</protein>
<organism evidence="12 13">
    <name type="scientific">Senna tora</name>
    <dbReference type="NCBI Taxonomy" id="362788"/>
    <lineage>
        <taxon>Eukaryota</taxon>
        <taxon>Viridiplantae</taxon>
        <taxon>Streptophyta</taxon>
        <taxon>Embryophyta</taxon>
        <taxon>Tracheophyta</taxon>
        <taxon>Spermatophyta</taxon>
        <taxon>Magnoliopsida</taxon>
        <taxon>eudicotyledons</taxon>
        <taxon>Gunneridae</taxon>
        <taxon>Pentapetalae</taxon>
        <taxon>rosids</taxon>
        <taxon>fabids</taxon>
        <taxon>Fabales</taxon>
        <taxon>Fabaceae</taxon>
        <taxon>Caesalpinioideae</taxon>
        <taxon>Cassia clade</taxon>
        <taxon>Senna</taxon>
    </lineage>
</organism>
<keyword evidence="3" id="KW-0963">Cytoplasm</keyword>
<reference evidence="12" key="1">
    <citation type="submission" date="2020-09" db="EMBL/GenBank/DDBJ databases">
        <title>Genome-Enabled Discovery of Anthraquinone Biosynthesis in Senna tora.</title>
        <authorList>
            <person name="Kang S.-H."/>
            <person name="Pandey R.P."/>
            <person name="Lee C.-M."/>
            <person name="Sim J.-S."/>
            <person name="Jeong J.-T."/>
            <person name="Choi B.-S."/>
            <person name="Jung M."/>
            <person name="Ginzburg D."/>
            <person name="Zhao K."/>
            <person name="Won S.Y."/>
            <person name="Oh T.-J."/>
            <person name="Yu Y."/>
            <person name="Kim N.-H."/>
            <person name="Lee O.R."/>
            <person name="Lee T.-H."/>
            <person name="Bashyal P."/>
            <person name="Kim T.-S."/>
            <person name="Lee W.-H."/>
            <person name="Kawkins C."/>
            <person name="Kim C.-K."/>
            <person name="Kim J.S."/>
            <person name="Ahn B.O."/>
            <person name="Rhee S.Y."/>
            <person name="Sohng J.K."/>
        </authorList>
    </citation>
    <scope>NUCLEOTIDE SEQUENCE</scope>
    <source>
        <tissue evidence="12">Leaf</tissue>
    </source>
</reference>
<dbReference type="InterPro" id="IPR018866">
    <property type="entry name" value="Znf-4CXXC_R1"/>
</dbReference>
<dbReference type="OrthoDB" id="298344at2759"/>
<sequence>MGRRRKNAGESDEEDSSDVSDDESPKRIRNEGPDFSRYEQIRDQRIMQNKERLQKLGILDLSQKLKSRTPPQQQKNPRPKKTTTTQPVSPRRSSRIKSLEPVKYYEVRKKNESSNSLEICIPEGTNPEVYTEEQEKLLGDCNISWELYVDGFDEDGNRIYDANKGQTCHQCRQKTLGLHTYCGKCELLQGQFCGDCLYTRYGENVLEANENRKWICPVCRGICNCSRCRKAKGWMPTGNLYRKVTELGFKSVAHYLIKTYRSETCSKSSVADEQQASATEETDSDEDAEM</sequence>
<dbReference type="PANTHER" id="PTHR31169">
    <property type="entry name" value="OS05G0300700 PROTEIN"/>
    <property type="match status" value="1"/>
</dbReference>
<evidence type="ECO:0000256" key="1">
    <source>
        <dbReference type="ARBA" id="ARBA00004123"/>
    </source>
</evidence>
<keyword evidence="7" id="KW-0805">Transcription regulation</keyword>
<dbReference type="GO" id="GO:0051301">
    <property type="term" value="P:cell division"/>
    <property type="evidence" value="ECO:0007669"/>
    <property type="project" value="UniProtKB-KW"/>
</dbReference>
<evidence type="ECO:0000259" key="11">
    <source>
        <dbReference type="Pfam" id="PF10497"/>
    </source>
</evidence>
<dbReference type="GO" id="GO:0005737">
    <property type="term" value="C:cytoplasm"/>
    <property type="evidence" value="ECO:0007669"/>
    <property type="project" value="UniProtKB-SubCell"/>
</dbReference>
<dbReference type="EMBL" id="JAAIUW010000002">
    <property type="protein sequence ID" value="KAF7840891.1"/>
    <property type="molecule type" value="Genomic_DNA"/>
</dbReference>
<dbReference type="Proteomes" id="UP000634136">
    <property type="component" value="Unassembled WGS sequence"/>
</dbReference>
<evidence type="ECO:0000256" key="10">
    <source>
        <dbReference type="SAM" id="MobiDB-lite"/>
    </source>
</evidence>
<evidence type="ECO:0000256" key="4">
    <source>
        <dbReference type="ARBA" id="ARBA00022499"/>
    </source>
</evidence>
<evidence type="ECO:0000256" key="7">
    <source>
        <dbReference type="ARBA" id="ARBA00023015"/>
    </source>
</evidence>
<keyword evidence="12" id="KW-0131">Cell cycle</keyword>
<keyword evidence="5" id="KW-0597">Phosphoprotein</keyword>
<dbReference type="GO" id="GO:0005634">
    <property type="term" value="C:nucleus"/>
    <property type="evidence" value="ECO:0007669"/>
    <property type="project" value="UniProtKB-SubCell"/>
</dbReference>
<feature type="compositionally biased region" description="Low complexity" evidence="10">
    <location>
        <begin position="68"/>
        <end position="87"/>
    </location>
</feature>
<keyword evidence="6" id="KW-0832">Ubl conjugation</keyword>
<name>A0A834X9D0_9FABA</name>
<evidence type="ECO:0000256" key="6">
    <source>
        <dbReference type="ARBA" id="ARBA00022843"/>
    </source>
</evidence>
<feature type="domain" description="Zinc-finger" evidence="11">
    <location>
        <begin position="160"/>
        <end position="256"/>
    </location>
</feature>
<feature type="region of interest" description="Disordered" evidence="10">
    <location>
        <begin position="267"/>
        <end position="290"/>
    </location>
</feature>
<keyword evidence="4" id="KW-1017">Isopeptide bond</keyword>
<dbReference type="PANTHER" id="PTHR31169:SF33">
    <property type="entry name" value="CELL DIVISION CYCLE-ASSOCIATED 7-LIKE PROTEIN"/>
    <property type="match status" value="1"/>
</dbReference>
<dbReference type="AlphaFoldDB" id="A0A834X9D0"/>
<dbReference type="InterPro" id="IPR040221">
    <property type="entry name" value="CDCA7/CDA7L"/>
</dbReference>
<dbReference type="GO" id="GO:0006355">
    <property type="term" value="P:regulation of DNA-templated transcription"/>
    <property type="evidence" value="ECO:0007669"/>
    <property type="project" value="InterPro"/>
</dbReference>
<comment type="subcellular location">
    <subcellularLocation>
        <location evidence="2">Cytoplasm</location>
    </subcellularLocation>
    <subcellularLocation>
        <location evidence="1">Nucleus</location>
    </subcellularLocation>
</comment>
<keyword evidence="12" id="KW-0132">Cell division</keyword>
<feature type="compositionally biased region" description="Basic and acidic residues" evidence="10">
    <location>
        <begin position="23"/>
        <end position="54"/>
    </location>
</feature>
<evidence type="ECO:0000256" key="2">
    <source>
        <dbReference type="ARBA" id="ARBA00004496"/>
    </source>
</evidence>
<dbReference type="Pfam" id="PF10497">
    <property type="entry name" value="zf-4CXXC_R1"/>
    <property type="match status" value="1"/>
</dbReference>
<comment type="caution">
    <text evidence="12">The sequence shown here is derived from an EMBL/GenBank/DDBJ whole genome shotgun (WGS) entry which is preliminary data.</text>
</comment>
<keyword evidence="13" id="KW-1185">Reference proteome</keyword>
<accession>A0A834X9D0</accession>
<evidence type="ECO:0000256" key="5">
    <source>
        <dbReference type="ARBA" id="ARBA00022553"/>
    </source>
</evidence>
<evidence type="ECO:0000256" key="9">
    <source>
        <dbReference type="ARBA" id="ARBA00023242"/>
    </source>
</evidence>
<evidence type="ECO:0000313" key="12">
    <source>
        <dbReference type="EMBL" id="KAF7840891.1"/>
    </source>
</evidence>
<gene>
    <name evidence="12" type="ORF">G2W53_003189</name>
</gene>
<feature type="region of interest" description="Disordered" evidence="10">
    <location>
        <begin position="1"/>
        <end position="97"/>
    </location>
</feature>
<proteinExistence type="predicted"/>
<feature type="compositionally biased region" description="Acidic residues" evidence="10">
    <location>
        <begin position="280"/>
        <end position="290"/>
    </location>
</feature>
<evidence type="ECO:0000313" key="13">
    <source>
        <dbReference type="Proteomes" id="UP000634136"/>
    </source>
</evidence>
<keyword evidence="9" id="KW-0539">Nucleus</keyword>